<dbReference type="Pfam" id="PF13290">
    <property type="entry name" value="CHB_HEX_C_1"/>
    <property type="match status" value="1"/>
</dbReference>
<dbReference type="AlphaFoldDB" id="A0A8T9BAD8"/>
<evidence type="ECO:0000256" key="2">
    <source>
        <dbReference type="SAM" id="SignalP"/>
    </source>
</evidence>
<comment type="caution">
    <text evidence="4">The sequence shown here is derived from an EMBL/GenBank/DDBJ whole genome shotgun (WGS) entry which is preliminary data.</text>
</comment>
<dbReference type="InterPro" id="IPR059177">
    <property type="entry name" value="GH29D-like_dom"/>
</dbReference>
<evidence type="ECO:0000313" key="5">
    <source>
        <dbReference type="Proteomes" id="UP000469559"/>
    </source>
</evidence>
<proteinExistence type="predicted"/>
<accession>A0A8T9BAD8</accession>
<evidence type="ECO:0000313" key="4">
    <source>
        <dbReference type="EMBL" id="TVY16960.1"/>
    </source>
</evidence>
<dbReference type="SUPFAM" id="SSF75005">
    <property type="entry name" value="Arabinanase/levansucrase/invertase"/>
    <property type="match status" value="2"/>
</dbReference>
<name>A0A8T9BAD8_9HELO</name>
<reference evidence="4 5" key="1">
    <citation type="submission" date="2018-05" db="EMBL/GenBank/DDBJ databases">
        <title>Whole genome sequencing for identification of molecular markers to develop diagnostic detection tools for the regulated plant pathogen Lachnellula willkommii.</title>
        <authorList>
            <person name="Giroux E."/>
            <person name="Bilodeau G."/>
        </authorList>
    </citation>
    <scope>NUCLEOTIDE SEQUENCE [LARGE SCALE GENOMIC DNA]</scope>
    <source>
        <strain evidence="4 5">CBS 203.66</strain>
    </source>
</reference>
<dbReference type="PANTHER" id="PTHR22925">
    <property type="entry name" value="GLYCOSYL HYDROLASE 43 FAMILY MEMBER"/>
    <property type="match status" value="1"/>
</dbReference>
<protein>
    <recommendedName>
        <fullName evidence="3">GH29D-like beta-sandwich domain-containing protein</fullName>
    </recommendedName>
</protein>
<dbReference type="Proteomes" id="UP000469559">
    <property type="component" value="Unassembled WGS sequence"/>
</dbReference>
<dbReference type="SUPFAM" id="SSF49785">
    <property type="entry name" value="Galactose-binding domain-like"/>
    <property type="match status" value="1"/>
</dbReference>
<feature type="chain" id="PRO_5035895273" description="GH29D-like beta-sandwich domain-containing protein" evidence="2">
    <location>
        <begin position="21"/>
        <end position="892"/>
    </location>
</feature>
<dbReference type="InterPro" id="IPR008979">
    <property type="entry name" value="Galactose-bd-like_sf"/>
</dbReference>
<sequence>MQWRLAHFLFVCLCLPLTQGVPTYAARTPDVSRSETQLDPRAGAALPGQPNYTAIPNGQIWYDTDGNSIQAFGGGFLLVDTWYYWVGQIFSASTGPPYNEALVNMYKSQDLLNWQYVGPVINVYTPDVNGTQQLTYCQVQRPKLLYNAPTSKYVLWAHWELTASFDPSQVVVATADNVEGPYTLTAKGHHRPGAGNQDPSAMGDRVGGLTTDYSATAKDSSNTAFAYQPVSGSDYPPKVQQYSSVSASDPQAVSYLSQSDGYGEAQIDNYWTYELTGITFNLTLKTISVQMTPWDTSFYEKYSPDFNVDAAEYIIRYPTTNRSQVSTTVFTIGDPGDQRTSLVSPDIGPGLDESSSNSTVFVHSGDAAFITCNTTGGTIYYTTDGSTPTVNGTEYWSGTRISITGSNLTVKAICALNGTSSPTVSQTYTVVSNTTSVPIFRPIVNLPSGTYAPDDSAFGYQSVKIYCPTYNTECYYTTDGLDPDPPVNGTNIGYRSRDITVWQDPKDGSAYLFSASDNIYNRVWQLTDDFTDVVADKEYDVFTAVSREAPTVVRNHGASGQYVYLITSTQSGWNPNQAQYVRTSDVTSGFGLPRDNTTGYRNGNSTWSSMQPVGDPSTYFSQSTYILNIGTDASPTYVYVGDRYNTVEFFDSTYVFLPLTINDTAPAATGATDSGLMSLQYTPSLQLSVSNHSITPPTWHLLSLNKPVNATASVQLTAAQAAAGTYNFSAQAANDGIDFDVAPYDAVQQYYQPVSVPFYWQVDLGRNYSLAWIGLSFMSVGGSDAVNRYTVRGSTDNSYWYPLVDNTQNLVPGFQAHVLGADGSYRYVRLDDYSILDVDHNKEADWEAGVYEISVYGNVPGANSSSISTSGSTNITTTAATAAAPTGTVSAT</sequence>
<dbReference type="OrthoDB" id="9970295at2759"/>
<dbReference type="EMBL" id="QGMF01000306">
    <property type="protein sequence ID" value="TVY16960.1"/>
    <property type="molecule type" value="Genomic_DNA"/>
</dbReference>
<dbReference type="InterPro" id="IPR023296">
    <property type="entry name" value="Glyco_hydro_beta-prop_sf"/>
</dbReference>
<dbReference type="PANTHER" id="PTHR22925:SF3">
    <property type="entry name" value="GLYCOSYL HYDROLASE FAMILY PROTEIN 43"/>
    <property type="match status" value="1"/>
</dbReference>
<evidence type="ECO:0000256" key="1">
    <source>
        <dbReference type="SAM" id="MobiDB-lite"/>
    </source>
</evidence>
<dbReference type="Gene3D" id="2.115.10.20">
    <property type="entry name" value="Glycosyl hydrolase domain, family 43"/>
    <property type="match status" value="2"/>
</dbReference>
<gene>
    <name evidence="4" type="ORF">LARI1_G005701</name>
</gene>
<keyword evidence="5" id="KW-1185">Reference proteome</keyword>
<organism evidence="4 5">
    <name type="scientific">Lachnellula arida</name>
    <dbReference type="NCBI Taxonomy" id="1316785"/>
    <lineage>
        <taxon>Eukaryota</taxon>
        <taxon>Fungi</taxon>
        <taxon>Dikarya</taxon>
        <taxon>Ascomycota</taxon>
        <taxon>Pezizomycotina</taxon>
        <taxon>Leotiomycetes</taxon>
        <taxon>Helotiales</taxon>
        <taxon>Lachnaceae</taxon>
        <taxon>Lachnellula</taxon>
    </lineage>
</organism>
<feature type="domain" description="GH29D-like beta-sandwich" evidence="3">
    <location>
        <begin position="367"/>
        <end position="423"/>
    </location>
</feature>
<evidence type="ECO:0000259" key="3">
    <source>
        <dbReference type="Pfam" id="PF13290"/>
    </source>
</evidence>
<feature type="region of interest" description="Disordered" evidence="1">
    <location>
        <begin position="185"/>
        <end position="208"/>
    </location>
</feature>
<keyword evidence="2" id="KW-0732">Signal</keyword>
<feature type="signal peptide" evidence="2">
    <location>
        <begin position="1"/>
        <end position="20"/>
    </location>
</feature>
<dbReference type="Gene3D" id="2.60.120.260">
    <property type="entry name" value="Galactose-binding domain-like"/>
    <property type="match status" value="1"/>
</dbReference>